<keyword evidence="2" id="KW-0472">Membrane</keyword>
<dbReference type="RefSeq" id="WP_068202573.1">
    <property type="nucleotide sequence ID" value="NZ_CP014209.1"/>
</dbReference>
<keyword evidence="2" id="KW-1133">Transmembrane helix</keyword>
<dbReference type="OrthoDB" id="4336761at2"/>
<dbReference type="EMBL" id="CP014209">
    <property type="protein sequence ID" value="ANC31235.1"/>
    <property type="molecule type" value="Genomic_DNA"/>
</dbReference>
<protein>
    <submittedName>
        <fullName evidence="3">Uncharacterized protein</fullName>
    </submittedName>
</protein>
<feature type="coiled-coil region" evidence="1">
    <location>
        <begin position="54"/>
        <end position="123"/>
    </location>
</feature>
<feature type="transmembrane region" description="Helical" evidence="2">
    <location>
        <begin position="264"/>
        <end position="283"/>
    </location>
</feature>
<keyword evidence="1" id="KW-0175">Coiled coil</keyword>
<gene>
    <name evidence="3" type="ORF">I598_1686</name>
</gene>
<evidence type="ECO:0000256" key="1">
    <source>
        <dbReference type="SAM" id="Coils"/>
    </source>
</evidence>
<accession>A0A161I1N0</accession>
<dbReference type="Proteomes" id="UP000076794">
    <property type="component" value="Chromosome"/>
</dbReference>
<dbReference type="AlphaFoldDB" id="A0A161I1N0"/>
<dbReference type="PATRIC" id="fig|1300344.3.peg.1694"/>
<dbReference type="STRING" id="1300344.I598_1686"/>
<keyword evidence="2" id="KW-0812">Transmembrane</keyword>
<organism evidence="3 4">
    <name type="scientific">Isoptericola dokdonensis DS-3</name>
    <dbReference type="NCBI Taxonomy" id="1300344"/>
    <lineage>
        <taxon>Bacteria</taxon>
        <taxon>Bacillati</taxon>
        <taxon>Actinomycetota</taxon>
        <taxon>Actinomycetes</taxon>
        <taxon>Micrococcales</taxon>
        <taxon>Promicromonosporaceae</taxon>
        <taxon>Isoptericola</taxon>
    </lineage>
</organism>
<keyword evidence="4" id="KW-1185">Reference proteome</keyword>
<proteinExistence type="predicted"/>
<reference evidence="3 4" key="1">
    <citation type="submission" date="2016-01" db="EMBL/GenBank/DDBJ databases">
        <title>Complete genome sequence of a soil Actinobacterium, Isoptericola dokdonensis DS-3.</title>
        <authorList>
            <person name="Kwon S.-K."/>
            <person name="Kim J.F."/>
        </authorList>
    </citation>
    <scope>NUCLEOTIDE SEQUENCE [LARGE SCALE GENOMIC DNA]</scope>
    <source>
        <strain evidence="3 4">DS-3</strain>
    </source>
</reference>
<evidence type="ECO:0000313" key="3">
    <source>
        <dbReference type="EMBL" id="ANC31235.1"/>
    </source>
</evidence>
<name>A0A161I1N0_9MICO</name>
<dbReference type="KEGG" id="ido:I598_1686"/>
<sequence length="438" mass="45587">MSWEPLAAANPVPGDPDVSTSAATYYGEVAAAMDDAWAALGVIEETDSFTSDAVDALREKTDDVRAELQKASTRYSAVATALSTYAVAHRQAQDDAAALLTRAQEAQGALDEAEQAVTTAQGDYDDAVTTARTTGEPVDSAASWMLRTQVSTRDTARTSLGLTVGELDGILSTWRAAARQAAGDIREGVRASDLNDGWWEKWGSDLASFVSKWAGKIAMWAGIAALVLGWVPILGQVLAVIALVATVAALVADIALALKGEGDWLGVILGVVAIATVGVGRIAGAAAKSTGLRGLAQGGARQSTVMRRLPRIGSPANRAAAASAWTNAQSAFRSVLVTANPVSWFKSGIASFSGLQGRAWVMNFLGHGDAARAYQALRNSSAVPHFWNRSAGLAKSLEGLGSLNPVKFSVLAGVLVPYGADATLNGYNLVKTARNNDD</sequence>
<evidence type="ECO:0000256" key="2">
    <source>
        <dbReference type="SAM" id="Phobius"/>
    </source>
</evidence>
<evidence type="ECO:0000313" key="4">
    <source>
        <dbReference type="Proteomes" id="UP000076794"/>
    </source>
</evidence>